<dbReference type="AlphaFoldDB" id="D9S1M7"/>
<evidence type="ECO:0000313" key="5">
    <source>
        <dbReference type="EMBL" id="ADL07304.1"/>
    </source>
</evidence>
<dbReference type="GO" id="GO:0016788">
    <property type="term" value="F:hydrolase activity, acting on ester bonds"/>
    <property type="evidence" value="ECO:0007669"/>
    <property type="project" value="InterPro"/>
</dbReference>
<gene>
    <name evidence="5" type="ordered locus">Toce_0529</name>
</gene>
<evidence type="ECO:0000259" key="4">
    <source>
        <dbReference type="Pfam" id="PF01881"/>
    </source>
</evidence>
<dbReference type="InterPro" id="IPR049435">
    <property type="entry name" value="Cas_Cas6_C"/>
</dbReference>
<dbReference type="PANTHER" id="PTHR36984:SF1">
    <property type="entry name" value="CRISPR-ASSOCIATED ENDORIBONUCLEASE CAS6 1"/>
    <property type="match status" value="1"/>
</dbReference>
<dbReference type="NCBIfam" id="TIGR01877">
    <property type="entry name" value="cas_cas6"/>
    <property type="match status" value="1"/>
</dbReference>
<dbReference type="EMBL" id="CP002131">
    <property type="protein sequence ID" value="ADL07304.1"/>
    <property type="molecule type" value="Genomic_DNA"/>
</dbReference>
<evidence type="ECO:0000313" key="6">
    <source>
        <dbReference type="Proteomes" id="UP000000272"/>
    </source>
</evidence>
<keyword evidence="2" id="KW-0694">RNA-binding</keyword>
<dbReference type="Proteomes" id="UP000000272">
    <property type="component" value="Chromosome"/>
</dbReference>
<evidence type="ECO:0000256" key="1">
    <source>
        <dbReference type="ARBA" id="ARBA00005937"/>
    </source>
</evidence>
<keyword evidence="3" id="KW-0051">Antiviral defense</keyword>
<comment type="similarity">
    <text evidence="1">Belongs to the CRISPR-associated protein Cas6/Cse3/CasE family.</text>
</comment>
<dbReference type="CDD" id="cd21140">
    <property type="entry name" value="Cas6_I-like"/>
    <property type="match status" value="1"/>
</dbReference>
<dbReference type="KEGG" id="toc:Toce_0529"/>
<reference evidence="5 6" key="1">
    <citation type="journal article" date="2010" name="Stand. Genomic Sci.">
        <title>Complete genome sequence of Thermosediminibacter oceani type strain (JW/IW-1228P).</title>
        <authorList>
            <person name="Pitluck S."/>
            <person name="Yasawong M."/>
            <person name="Munk C."/>
            <person name="Nolan M."/>
            <person name="Lapidus A."/>
            <person name="Lucas S."/>
            <person name="Glavina Del Rio T."/>
            <person name="Tice H."/>
            <person name="Cheng J.F."/>
            <person name="Bruce D."/>
            <person name="Detter C."/>
            <person name="Tapia R."/>
            <person name="Han C."/>
            <person name="Goodwin L."/>
            <person name="Liolios K."/>
            <person name="Ivanova N."/>
            <person name="Mavromatis K."/>
            <person name="Mikhailova N."/>
            <person name="Pati A."/>
            <person name="Chen A."/>
            <person name="Palaniappan K."/>
            <person name="Land M."/>
            <person name="Hauser L."/>
            <person name="Chang Y.J."/>
            <person name="Jeffries C.D."/>
            <person name="Rohde M."/>
            <person name="Spring S."/>
            <person name="Sikorski J."/>
            <person name="Goker M."/>
            <person name="Woyke T."/>
            <person name="Bristow J."/>
            <person name="Eisen J.A."/>
            <person name="Markowitz V."/>
            <person name="Hugenholtz P."/>
            <person name="Kyrpides N.C."/>
            <person name="Klenk H.P."/>
        </authorList>
    </citation>
    <scope>NUCLEOTIDE SEQUENCE [LARGE SCALE GENOMIC DNA]</scope>
    <source>
        <strain evidence="6">ATCC BAA-1034 / DSM 16646 / JW/IW-1228P</strain>
    </source>
</reference>
<dbReference type="RefSeq" id="WP_013275353.1">
    <property type="nucleotide sequence ID" value="NC_014377.1"/>
</dbReference>
<dbReference type="PANTHER" id="PTHR36984">
    <property type="entry name" value="CRISPR-ASSOCIATED ENDORIBONUCLEASE CAS6 1"/>
    <property type="match status" value="1"/>
</dbReference>
<proteinExistence type="inferred from homology"/>
<dbReference type="GO" id="GO:0003723">
    <property type="term" value="F:RNA binding"/>
    <property type="evidence" value="ECO:0007669"/>
    <property type="project" value="UniProtKB-KW"/>
</dbReference>
<protein>
    <submittedName>
        <fullName evidence="5">CRISPR-associated protein Cas6</fullName>
    </submittedName>
</protein>
<dbReference type="STRING" id="555079.Toce_0529"/>
<feature type="domain" description="CRISPR associated protein Cas6 C-terminal" evidence="4">
    <location>
        <begin position="111"/>
        <end position="210"/>
    </location>
</feature>
<organism evidence="5 6">
    <name type="scientific">Thermosediminibacter oceani (strain ATCC BAA-1034 / DSM 16646 / JW/IW-1228P)</name>
    <dbReference type="NCBI Taxonomy" id="555079"/>
    <lineage>
        <taxon>Bacteria</taxon>
        <taxon>Bacillati</taxon>
        <taxon>Bacillota</taxon>
        <taxon>Clostridia</taxon>
        <taxon>Thermosediminibacterales</taxon>
        <taxon>Thermosediminibacteraceae</taxon>
        <taxon>Thermosediminibacter</taxon>
    </lineage>
</organism>
<name>D9S1M7_THEOJ</name>
<keyword evidence="6" id="KW-1185">Reference proteome</keyword>
<sequence length="226" mass="26447">MFRLRLEIYFKKDAFFFDRGYKINLSSYFREVIKNQFFVFSDIIPSKKKPAKDGFWALDRAALILNTAFQELLPDIALKIMNTPVDFRYGRLTFSKAIFQRVPLERTGYLLSPVAVALPAGENLLWEERPERFSEALRQMLVDKYIRLYGRRPSDDRFLFRFRGRPVKEELDSGVIAYRGKFEIFSSEELVMLSYLCGLGSFNAMGYGMASPDLYLWKKPETMEGI</sequence>
<dbReference type="HOGENOM" id="CLU_1224268_0_0_9"/>
<accession>D9S1M7</accession>
<evidence type="ECO:0000256" key="3">
    <source>
        <dbReference type="ARBA" id="ARBA00023118"/>
    </source>
</evidence>
<dbReference type="Gene3D" id="3.30.70.1900">
    <property type="match status" value="1"/>
</dbReference>
<evidence type="ECO:0000256" key="2">
    <source>
        <dbReference type="ARBA" id="ARBA00022884"/>
    </source>
</evidence>
<dbReference type="InterPro" id="IPR010156">
    <property type="entry name" value="CRISPR-assoc_prot_Cas6"/>
</dbReference>
<dbReference type="GO" id="GO:0051607">
    <property type="term" value="P:defense response to virus"/>
    <property type="evidence" value="ECO:0007669"/>
    <property type="project" value="UniProtKB-KW"/>
</dbReference>
<dbReference type="Pfam" id="PF01881">
    <property type="entry name" value="Cas_Cas6_C"/>
    <property type="match status" value="1"/>
</dbReference>
<dbReference type="eggNOG" id="COG1583">
    <property type="taxonomic scope" value="Bacteria"/>
</dbReference>